<organism evidence="2 3">
    <name type="scientific">Scylla paramamosain</name>
    <name type="common">Mud crab</name>
    <dbReference type="NCBI Taxonomy" id="85552"/>
    <lineage>
        <taxon>Eukaryota</taxon>
        <taxon>Metazoa</taxon>
        <taxon>Ecdysozoa</taxon>
        <taxon>Arthropoda</taxon>
        <taxon>Crustacea</taxon>
        <taxon>Multicrustacea</taxon>
        <taxon>Malacostraca</taxon>
        <taxon>Eumalacostraca</taxon>
        <taxon>Eucarida</taxon>
        <taxon>Decapoda</taxon>
        <taxon>Pleocyemata</taxon>
        <taxon>Brachyura</taxon>
        <taxon>Eubrachyura</taxon>
        <taxon>Portunoidea</taxon>
        <taxon>Portunidae</taxon>
        <taxon>Portuninae</taxon>
        <taxon>Scylla</taxon>
    </lineage>
</organism>
<dbReference type="EMBL" id="JARAKH010000002">
    <property type="protein sequence ID" value="KAK8406129.1"/>
    <property type="molecule type" value="Genomic_DNA"/>
</dbReference>
<evidence type="ECO:0000256" key="1">
    <source>
        <dbReference type="SAM" id="SignalP"/>
    </source>
</evidence>
<sequence>MQEDSYHRAMKLSLASLLALLLLAVALGTHPSQADPGPAKEDARQRNGMNIAEEVDRARSFGPGDHVLYRRTKTIGTGSPLTDRPRWKTSMDRYRSFIRFPNPRRTRRRGLGRRYSVFRSTKQAAG</sequence>
<name>A0AAW0V1B1_SCYPA</name>
<evidence type="ECO:0000313" key="2">
    <source>
        <dbReference type="EMBL" id="KAK8406129.1"/>
    </source>
</evidence>
<keyword evidence="1" id="KW-0732">Signal</keyword>
<feature type="chain" id="PRO_5043900804" evidence="1">
    <location>
        <begin position="35"/>
        <end position="126"/>
    </location>
</feature>
<reference evidence="2 3" key="1">
    <citation type="submission" date="2023-03" db="EMBL/GenBank/DDBJ databases">
        <title>High-quality genome of Scylla paramamosain provides insights in environmental adaptation.</title>
        <authorList>
            <person name="Zhang L."/>
        </authorList>
    </citation>
    <scope>NUCLEOTIDE SEQUENCE [LARGE SCALE GENOMIC DNA]</scope>
    <source>
        <strain evidence="2">LZ_2023a</strain>
        <tissue evidence="2">Muscle</tissue>
    </source>
</reference>
<evidence type="ECO:0000313" key="3">
    <source>
        <dbReference type="Proteomes" id="UP001487740"/>
    </source>
</evidence>
<accession>A0AAW0V1B1</accession>
<dbReference type="AlphaFoldDB" id="A0AAW0V1B1"/>
<dbReference type="Proteomes" id="UP001487740">
    <property type="component" value="Unassembled WGS sequence"/>
</dbReference>
<proteinExistence type="predicted"/>
<gene>
    <name evidence="2" type="ORF">O3P69_007088</name>
</gene>
<keyword evidence="3" id="KW-1185">Reference proteome</keyword>
<protein>
    <submittedName>
        <fullName evidence="2">Uncharacterized protein</fullName>
    </submittedName>
</protein>
<comment type="caution">
    <text evidence="2">The sequence shown here is derived from an EMBL/GenBank/DDBJ whole genome shotgun (WGS) entry which is preliminary data.</text>
</comment>
<feature type="signal peptide" evidence="1">
    <location>
        <begin position="1"/>
        <end position="34"/>
    </location>
</feature>